<dbReference type="STRING" id="1234679.BN424_341"/>
<dbReference type="Proteomes" id="UP000000212">
    <property type="component" value="Chromosome"/>
</dbReference>
<evidence type="ECO:0000256" key="2">
    <source>
        <dbReference type="ARBA" id="ARBA00008711"/>
    </source>
</evidence>
<dbReference type="GO" id="GO:0032259">
    <property type="term" value="P:methylation"/>
    <property type="evidence" value="ECO:0007669"/>
    <property type="project" value="UniProtKB-KW"/>
</dbReference>
<evidence type="ECO:0000256" key="3">
    <source>
        <dbReference type="ARBA" id="ARBA00011918"/>
    </source>
</evidence>
<dbReference type="GO" id="GO:0006281">
    <property type="term" value="P:DNA repair"/>
    <property type="evidence" value="ECO:0007669"/>
    <property type="project" value="UniProtKB-KW"/>
</dbReference>
<dbReference type="SUPFAM" id="SSF46767">
    <property type="entry name" value="Methylated DNA-protein cysteine methyltransferase, C-terminal domain"/>
    <property type="match status" value="1"/>
</dbReference>
<evidence type="ECO:0000313" key="11">
    <source>
        <dbReference type="EMBL" id="CCO09821.2"/>
    </source>
</evidence>
<evidence type="ECO:0000313" key="12">
    <source>
        <dbReference type="Proteomes" id="UP000000212"/>
    </source>
</evidence>
<keyword evidence="7" id="KW-0234">DNA repair</keyword>
<dbReference type="InterPro" id="IPR036631">
    <property type="entry name" value="MGMT_N_sf"/>
</dbReference>
<evidence type="ECO:0000256" key="8">
    <source>
        <dbReference type="ARBA" id="ARBA00049348"/>
    </source>
</evidence>
<dbReference type="Gene3D" id="3.30.160.70">
    <property type="entry name" value="Methylated DNA-protein cysteine methyltransferase domain"/>
    <property type="match status" value="1"/>
</dbReference>
<keyword evidence="12" id="KW-1185">Reference proteome</keyword>
<proteinExistence type="inferred from homology"/>
<dbReference type="eggNOG" id="COG0350">
    <property type="taxonomic scope" value="Bacteria"/>
</dbReference>
<evidence type="ECO:0000256" key="6">
    <source>
        <dbReference type="ARBA" id="ARBA00022763"/>
    </source>
</evidence>
<dbReference type="EC" id="2.1.1.63" evidence="3"/>
<name>K8EMW1_CARML</name>
<dbReference type="InterPro" id="IPR008332">
    <property type="entry name" value="MethylG_MeTrfase_N"/>
</dbReference>
<accession>K8EMW1</accession>
<dbReference type="InterPro" id="IPR036217">
    <property type="entry name" value="MethylDNA_cys_MeTrfase_DNAb"/>
</dbReference>
<dbReference type="Gene3D" id="1.10.10.10">
    <property type="entry name" value="Winged helix-like DNA-binding domain superfamily/Winged helix DNA-binding domain"/>
    <property type="match status" value="1"/>
</dbReference>
<keyword evidence="5 11" id="KW-0808">Transferase</keyword>
<organism evidence="11 12">
    <name type="scientific">Carnobacterium maltaromaticum LMA28</name>
    <dbReference type="NCBI Taxonomy" id="1234679"/>
    <lineage>
        <taxon>Bacteria</taxon>
        <taxon>Bacillati</taxon>
        <taxon>Bacillota</taxon>
        <taxon>Bacilli</taxon>
        <taxon>Lactobacillales</taxon>
        <taxon>Carnobacteriaceae</taxon>
        <taxon>Carnobacterium</taxon>
    </lineage>
</organism>
<comment type="similarity">
    <text evidence="2">Belongs to the MGMT family.</text>
</comment>
<gene>
    <name evidence="11" type="primary">adaB</name>
    <name evidence="11" type="ORF">BN424_341</name>
</gene>
<dbReference type="SUPFAM" id="SSF53155">
    <property type="entry name" value="Methylated DNA-protein cysteine methyltransferase domain"/>
    <property type="match status" value="1"/>
</dbReference>
<keyword evidence="6" id="KW-0227">DNA damage</keyword>
<dbReference type="InterPro" id="IPR001497">
    <property type="entry name" value="MethylDNA_cys_MeTrfase_AS"/>
</dbReference>
<feature type="domain" description="Methylguanine DNA methyltransferase ribonuclease-like" evidence="10">
    <location>
        <begin position="10"/>
        <end position="88"/>
    </location>
</feature>
<dbReference type="KEGG" id="cml:BN424_341"/>
<evidence type="ECO:0000256" key="1">
    <source>
        <dbReference type="ARBA" id="ARBA00001286"/>
    </source>
</evidence>
<keyword evidence="4 11" id="KW-0489">Methyltransferase</keyword>
<dbReference type="PROSITE" id="PS00374">
    <property type="entry name" value="MGMT"/>
    <property type="match status" value="1"/>
</dbReference>
<evidence type="ECO:0000256" key="5">
    <source>
        <dbReference type="ARBA" id="ARBA00022679"/>
    </source>
</evidence>
<dbReference type="CDD" id="cd06445">
    <property type="entry name" value="ATase"/>
    <property type="match status" value="1"/>
</dbReference>
<dbReference type="PANTHER" id="PTHR10815:SF12">
    <property type="entry name" value="METHYLATED-DNA--PROTEIN-CYSTEINE METHYLTRANSFERASE, INDUCIBLE"/>
    <property type="match status" value="1"/>
</dbReference>
<dbReference type="InterPro" id="IPR014048">
    <property type="entry name" value="MethylDNA_cys_MeTrfase_DNA-bd"/>
</dbReference>
<dbReference type="PANTHER" id="PTHR10815">
    <property type="entry name" value="METHYLATED-DNA--PROTEIN-CYSTEINE METHYLTRANSFERASE"/>
    <property type="match status" value="1"/>
</dbReference>
<evidence type="ECO:0000259" key="10">
    <source>
        <dbReference type="Pfam" id="PF02870"/>
    </source>
</evidence>
<dbReference type="HOGENOM" id="CLU_000445_52_2_9"/>
<dbReference type="Pfam" id="PF01035">
    <property type="entry name" value="DNA_binding_1"/>
    <property type="match status" value="1"/>
</dbReference>
<dbReference type="AlphaFoldDB" id="K8EMW1"/>
<dbReference type="EMBL" id="HE999757">
    <property type="protein sequence ID" value="CCO09821.2"/>
    <property type="molecule type" value="Genomic_DNA"/>
</dbReference>
<dbReference type="FunFam" id="1.10.10.10:FF:000214">
    <property type="entry name" value="Methylated-DNA--protein-cysteine methyltransferase"/>
    <property type="match status" value="1"/>
</dbReference>
<dbReference type="GO" id="GO:0003908">
    <property type="term" value="F:methylated-DNA-[protein]-cysteine S-methyltransferase activity"/>
    <property type="evidence" value="ECO:0007669"/>
    <property type="project" value="UniProtKB-EC"/>
</dbReference>
<dbReference type="Pfam" id="PF02870">
    <property type="entry name" value="Methyltransf_1N"/>
    <property type="match status" value="1"/>
</dbReference>
<evidence type="ECO:0000256" key="7">
    <source>
        <dbReference type="ARBA" id="ARBA00023204"/>
    </source>
</evidence>
<dbReference type="NCBIfam" id="TIGR00589">
    <property type="entry name" value="ogt"/>
    <property type="match status" value="1"/>
</dbReference>
<evidence type="ECO:0000259" key="9">
    <source>
        <dbReference type="Pfam" id="PF01035"/>
    </source>
</evidence>
<sequence length="173" mass="19742">MSNMSEIKHIYWSQLNFLEWQMIVAKTEKGLCFIGSNQGTAKELEKWMRKRYSDFKLIQDDDKLAASIEALTNYLKGKQRDFKIELDIIGTDFQKDVWESLKAIPYGETRNYSMIADSIKRPKAVRAVGTAIGANPLLIIVPCHRVLGKNKRLTGYRGGLAMKERLIALESAK</sequence>
<evidence type="ECO:0000256" key="4">
    <source>
        <dbReference type="ARBA" id="ARBA00022603"/>
    </source>
</evidence>
<feature type="domain" description="Methylated-DNA-[protein]-cysteine S-methyltransferase DNA binding" evidence="9">
    <location>
        <begin position="92"/>
        <end position="171"/>
    </location>
</feature>
<comment type="catalytic activity">
    <reaction evidence="8">
        <text>a 6-O-methyl-2'-deoxyguanosine in DNA + L-cysteinyl-[protein] = S-methyl-L-cysteinyl-[protein] + a 2'-deoxyguanosine in DNA</text>
        <dbReference type="Rhea" id="RHEA:24000"/>
        <dbReference type="Rhea" id="RHEA-COMP:10131"/>
        <dbReference type="Rhea" id="RHEA-COMP:10132"/>
        <dbReference type="Rhea" id="RHEA-COMP:11367"/>
        <dbReference type="Rhea" id="RHEA-COMP:11368"/>
        <dbReference type="ChEBI" id="CHEBI:29950"/>
        <dbReference type="ChEBI" id="CHEBI:82612"/>
        <dbReference type="ChEBI" id="CHEBI:85445"/>
        <dbReference type="ChEBI" id="CHEBI:85448"/>
        <dbReference type="EC" id="2.1.1.63"/>
    </reaction>
</comment>
<dbReference type="InterPro" id="IPR036388">
    <property type="entry name" value="WH-like_DNA-bd_sf"/>
</dbReference>
<protein>
    <recommendedName>
        <fullName evidence="3">methylated-DNA--[protein]-cysteine S-methyltransferase</fullName>
        <ecNumber evidence="3">2.1.1.63</ecNumber>
    </recommendedName>
</protein>
<dbReference type="OrthoDB" id="9802228at2"/>
<comment type="catalytic activity">
    <reaction evidence="1">
        <text>a 4-O-methyl-thymidine in DNA + L-cysteinyl-[protein] = a thymidine in DNA + S-methyl-L-cysteinyl-[protein]</text>
        <dbReference type="Rhea" id="RHEA:53428"/>
        <dbReference type="Rhea" id="RHEA-COMP:10131"/>
        <dbReference type="Rhea" id="RHEA-COMP:10132"/>
        <dbReference type="Rhea" id="RHEA-COMP:13555"/>
        <dbReference type="Rhea" id="RHEA-COMP:13556"/>
        <dbReference type="ChEBI" id="CHEBI:29950"/>
        <dbReference type="ChEBI" id="CHEBI:82612"/>
        <dbReference type="ChEBI" id="CHEBI:137386"/>
        <dbReference type="ChEBI" id="CHEBI:137387"/>
        <dbReference type="EC" id="2.1.1.63"/>
    </reaction>
</comment>
<reference evidence="12" key="1">
    <citation type="journal article" date="2013" name="Genome Announc.">
        <title>Complete Chromosome Sequence of Carnobacterium maltaromaticum LMA 28.</title>
        <authorList>
            <person name="Cailliez-Grimal C."/>
            <person name="Chaillou S."/>
            <person name="Anba-Mondoloni J."/>
            <person name="Loux V."/>
            <person name="Afzal M.I."/>
            <person name="Rahman A."/>
            <person name="Kergourlay G."/>
            <person name="Champomier-Verges M.C."/>
            <person name="Zagorec M."/>
            <person name="Dalgaard P."/>
            <person name="Leisner J.J."/>
            <person name="Prevost H."/>
            <person name="Revol-Junelles A.M."/>
            <person name="Borges F."/>
        </authorList>
    </citation>
    <scope>NUCLEOTIDE SEQUENCE</scope>
    <source>
        <strain evidence="12">LMA28</strain>
    </source>
</reference>